<reference evidence="2" key="1">
    <citation type="journal article" date="2023" name="Antonie Van Leeuwenhoek">
        <title>Mesoterricola silvestris gen. nov., sp. nov., Mesoterricola sediminis sp. nov., Geothrix oryzae sp. nov., Geothrix edaphica sp. nov., Geothrix rubra sp. nov., and Geothrix limicola sp. nov., six novel members of Acidobacteriota isolated from soils.</title>
        <authorList>
            <person name="Itoh H."/>
            <person name="Sugisawa Y."/>
            <person name="Mise K."/>
            <person name="Xu Z."/>
            <person name="Kuniyasu M."/>
            <person name="Ushijima N."/>
            <person name="Kawano K."/>
            <person name="Kobayashi E."/>
            <person name="Shiratori Y."/>
            <person name="Masuda Y."/>
            <person name="Senoo K."/>
        </authorList>
    </citation>
    <scope>NUCLEOTIDE SEQUENCE</scope>
    <source>
        <strain evidence="2">Red802</strain>
    </source>
</reference>
<feature type="region of interest" description="Disordered" evidence="1">
    <location>
        <begin position="296"/>
        <end position="321"/>
    </location>
</feature>
<gene>
    <name evidence="2" type="ORF">GETHED_19790</name>
</gene>
<sequence length="361" mass="39357">MRAVLLVLATLTLAAQDERAFLESMARLERQDPAGKKDLEDGSPLRAGALAMDPAKANEKDRYAAATWLWATNLIRGFHHGKDQTYLQAARGQADLLKAWSLLEGVGGELARSRDGLRLELAWRLLDLGRMRTAYAAVSGRSDLNVRELVHCFFVSAHLGDLAAMKKHAQALTAQGGKLEGLHGAAEATLTMFDYESLLKAVDAGRPGPAAGPLAVRSHRVFRQRVKIQRISGGDKALLKESESWPRDWVAKPDATTGLLQVGAAAHWVEGSAQPPVSGFLDATRLYLVGYREVQGEGGDSGRQDQVWDLHPDPGTPGRWRGTNTLTVWRAGGNPKAGPALQVQFEVEWDMRATETYPETP</sequence>
<keyword evidence="3" id="KW-1185">Reference proteome</keyword>
<dbReference type="RefSeq" id="WP_285608851.1">
    <property type="nucleotide sequence ID" value="NZ_BSDC01000002.1"/>
</dbReference>
<evidence type="ECO:0000313" key="2">
    <source>
        <dbReference type="EMBL" id="GLH67615.1"/>
    </source>
</evidence>
<evidence type="ECO:0000313" key="3">
    <source>
        <dbReference type="Proteomes" id="UP001165044"/>
    </source>
</evidence>
<accession>A0ABQ5PYS8</accession>
<comment type="caution">
    <text evidence="2">The sequence shown here is derived from an EMBL/GenBank/DDBJ whole genome shotgun (WGS) entry which is preliminary data.</text>
</comment>
<evidence type="ECO:0000256" key="1">
    <source>
        <dbReference type="SAM" id="MobiDB-lite"/>
    </source>
</evidence>
<dbReference type="EMBL" id="BSDC01000002">
    <property type="protein sequence ID" value="GLH67615.1"/>
    <property type="molecule type" value="Genomic_DNA"/>
</dbReference>
<name>A0ABQ5PYS8_9BACT</name>
<organism evidence="2 3">
    <name type="scientific">Geothrix edaphica</name>
    <dbReference type="NCBI Taxonomy" id="2927976"/>
    <lineage>
        <taxon>Bacteria</taxon>
        <taxon>Pseudomonadati</taxon>
        <taxon>Acidobacteriota</taxon>
        <taxon>Holophagae</taxon>
        <taxon>Holophagales</taxon>
        <taxon>Holophagaceae</taxon>
        <taxon>Geothrix</taxon>
    </lineage>
</organism>
<protein>
    <submittedName>
        <fullName evidence="2">Uncharacterized protein</fullName>
    </submittedName>
</protein>
<proteinExistence type="predicted"/>
<feature type="compositionally biased region" description="Basic and acidic residues" evidence="1">
    <location>
        <begin position="300"/>
        <end position="312"/>
    </location>
</feature>
<dbReference type="Proteomes" id="UP001165044">
    <property type="component" value="Unassembled WGS sequence"/>
</dbReference>